<feature type="compositionally biased region" description="Low complexity" evidence="1">
    <location>
        <begin position="394"/>
        <end position="411"/>
    </location>
</feature>
<feature type="compositionally biased region" description="Low complexity" evidence="1">
    <location>
        <begin position="877"/>
        <end position="894"/>
    </location>
</feature>
<evidence type="ECO:0000313" key="3">
    <source>
        <dbReference type="EMBL" id="KAG0258033.1"/>
    </source>
</evidence>
<dbReference type="PANTHER" id="PTHR47369:SF1">
    <property type="entry name" value="BTB_POZ DOMAIN-CONTAINING PROTEIN"/>
    <property type="match status" value="1"/>
</dbReference>
<dbReference type="PROSITE" id="PS50097">
    <property type="entry name" value="BTB"/>
    <property type="match status" value="1"/>
</dbReference>
<dbReference type="OrthoDB" id="6359943at2759"/>
<accession>A0A9P6Q2Q6</accession>
<feature type="compositionally biased region" description="Polar residues" evidence="1">
    <location>
        <begin position="443"/>
        <end position="455"/>
    </location>
</feature>
<evidence type="ECO:0000256" key="1">
    <source>
        <dbReference type="SAM" id="MobiDB-lite"/>
    </source>
</evidence>
<dbReference type="InterPro" id="IPR000210">
    <property type="entry name" value="BTB/POZ_dom"/>
</dbReference>
<evidence type="ECO:0000313" key="4">
    <source>
        <dbReference type="Proteomes" id="UP000726737"/>
    </source>
</evidence>
<dbReference type="SUPFAM" id="SSF54695">
    <property type="entry name" value="POZ domain"/>
    <property type="match status" value="1"/>
</dbReference>
<keyword evidence="4" id="KW-1185">Reference proteome</keyword>
<dbReference type="PANTHER" id="PTHR47369">
    <property type="entry name" value="BTB/POZ DOMAIN-CONTAINING PROTEIN"/>
    <property type="match status" value="1"/>
</dbReference>
<feature type="region of interest" description="Disordered" evidence="1">
    <location>
        <begin position="149"/>
        <end position="168"/>
    </location>
</feature>
<dbReference type="EMBL" id="JAAAJA010000236">
    <property type="protein sequence ID" value="KAG0258033.1"/>
    <property type="molecule type" value="Genomic_DNA"/>
</dbReference>
<feature type="region of interest" description="Disordered" evidence="1">
    <location>
        <begin position="842"/>
        <end position="974"/>
    </location>
</feature>
<dbReference type="Proteomes" id="UP000726737">
    <property type="component" value="Unassembled WGS sequence"/>
</dbReference>
<feature type="compositionally biased region" description="Low complexity" evidence="1">
    <location>
        <begin position="902"/>
        <end position="936"/>
    </location>
</feature>
<feature type="compositionally biased region" description="Polar residues" evidence="1">
    <location>
        <begin position="938"/>
        <end position="966"/>
    </location>
</feature>
<feature type="compositionally biased region" description="Polar residues" evidence="1">
    <location>
        <begin position="694"/>
        <end position="712"/>
    </location>
</feature>
<feature type="region of interest" description="Disordered" evidence="1">
    <location>
        <begin position="549"/>
        <end position="578"/>
    </location>
</feature>
<sequence>MSTAAGSLARDMLLAFRDQQLSDITVMAFGQTFHLHRLILLRSGYFRSLILGQAEWIEKSRQAITIKFDDPFVTLQSFLRVVHWLYGIDFHFSEGCAPITFQTTDPQASTAATTIRSGAGGSDGSGAGGGAAPGALRSVDVGRHGLGLIQGGEDNERPTYSQKASVRSTSQHHYDNIMMDPSDKIDELLISMYAAASYLNITMLMDEICSDIALRIKDNRGLIHYMEYAWKLNNGKAWDIILAQCFYQFFWNTCKSMALQEMLVSPDMPQAGLVKTLVAESLWVQNEYERYQLVKGIMLRRLSLDTEKLMGWVFEYHEQDWFMVLKDVDDNGIWSYELSPDEFLSNLLDWESTSTAEYEDAVDTDNEWTSTTKELRRRSSQVSTTLLFEEDRTATPTAESTSATMAATEPSNQGDQRTHELAQLEENAEGSDERHDKTEKRTSPQSPLLGTPLSSPALSAISITSDTLPRHQIRDLLIFMYILHHSINYTHMSFDNLHQILTDGLVLPARVKDAFWRQHLLRRIAVSTSPTLPYLTAPSAPLYGRYHGAEPTNQERTPLTPGMSRAKMSGSSHPSPAPVHSVPINSHGLLPIRFSTSLYISRRDLMTDGKHFTSSTFYAGSWWSIQVGNYLNSDGQVGVFLSSAPAPRVVPNAAGSRSHGATYPRRGTPVSFFGALRGDQLAPAGASQGDHDTNASNQPSTETGGANGDCSSAYSRQRELTCSYRVYMTTNVAEPLQYFTATANARLEKVRRREFSQQHPSSIHSNSNDAFRPRVIAGSSSPTIGSPDILPGTFTQRPTANKIASEDELVCDGEGDLFKLNDGWGYKKSEYLTRVARLVRDQPSRASQSSVYPSENAHGSVWPRRGLAHGPAPQPAPQHQQQQQHPGQPIQGQHPIPPPFQPGQQQAVPAPAQQQPQPHLQLHHPQPQPHTVHAQAGNAAQTQNSAQSPHNLSRQPSSSATASQSVGGDDTEDDGLWIYFVVKVGWSDRKKGSS</sequence>
<reference evidence="3" key="1">
    <citation type="journal article" date="2020" name="Fungal Divers.">
        <title>Resolving the Mortierellaceae phylogeny through synthesis of multi-gene phylogenetics and phylogenomics.</title>
        <authorList>
            <person name="Vandepol N."/>
            <person name="Liber J."/>
            <person name="Desiro A."/>
            <person name="Na H."/>
            <person name="Kennedy M."/>
            <person name="Barry K."/>
            <person name="Grigoriev I.V."/>
            <person name="Miller A.N."/>
            <person name="O'Donnell K."/>
            <person name="Stajich J.E."/>
            <person name="Bonito G."/>
        </authorList>
    </citation>
    <scope>NUCLEOTIDE SEQUENCE</scope>
    <source>
        <strain evidence="3">KOD948</strain>
    </source>
</reference>
<name>A0A9P6Q2Q6_9FUNG</name>
<dbReference type="Pfam" id="PF00651">
    <property type="entry name" value="BTB"/>
    <property type="match status" value="1"/>
</dbReference>
<dbReference type="AlphaFoldDB" id="A0A9P6Q2Q6"/>
<feature type="region of interest" description="Disordered" evidence="1">
    <location>
        <begin position="683"/>
        <end position="712"/>
    </location>
</feature>
<feature type="compositionally biased region" description="Basic and acidic residues" evidence="1">
    <location>
        <begin position="431"/>
        <end position="442"/>
    </location>
</feature>
<gene>
    <name evidence="3" type="ORF">BG011_003570</name>
</gene>
<feature type="compositionally biased region" description="Polar residues" evidence="1">
    <location>
        <begin position="844"/>
        <end position="853"/>
    </location>
</feature>
<feature type="region of interest" description="Disordered" evidence="1">
    <location>
        <begin position="381"/>
        <end position="455"/>
    </location>
</feature>
<organism evidence="3 4">
    <name type="scientific">Mortierella polycephala</name>
    <dbReference type="NCBI Taxonomy" id="41804"/>
    <lineage>
        <taxon>Eukaryota</taxon>
        <taxon>Fungi</taxon>
        <taxon>Fungi incertae sedis</taxon>
        <taxon>Mucoromycota</taxon>
        <taxon>Mortierellomycotina</taxon>
        <taxon>Mortierellomycetes</taxon>
        <taxon>Mortierellales</taxon>
        <taxon>Mortierellaceae</taxon>
        <taxon>Mortierella</taxon>
    </lineage>
</organism>
<comment type="caution">
    <text evidence="3">The sequence shown here is derived from an EMBL/GenBank/DDBJ whole genome shotgun (WGS) entry which is preliminary data.</text>
</comment>
<dbReference type="InterPro" id="IPR011333">
    <property type="entry name" value="SKP1/BTB/POZ_sf"/>
</dbReference>
<dbReference type="SMART" id="SM00225">
    <property type="entry name" value="BTB"/>
    <property type="match status" value="1"/>
</dbReference>
<feature type="compositionally biased region" description="Polar residues" evidence="1">
    <location>
        <begin position="158"/>
        <end position="168"/>
    </location>
</feature>
<evidence type="ECO:0000259" key="2">
    <source>
        <dbReference type="PROSITE" id="PS50097"/>
    </source>
</evidence>
<feature type="domain" description="BTB" evidence="2">
    <location>
        <begin position="22"/>
        <end position="94"/>
    </location>
</feature>
<proteinExistence type="predicted"/>
<dbReference type="Gene3D" id="3.30.710.10">
    <property type="entry name" value="Potassium Channel Kv1.1, Chain A"/>
    <property type="match status" value="1"/>
</dbReference>
<protein>
    <recommendedName>
        <fullName evidence="2">BTB domain-containing protein</fullName>
    </recommendedName>
</protein>